<sequence>GWALSEEAIQSPNHQVIVHDAEYRQRRYAFGEINEFRLLNMFEIGRRYIELPAVIAVFRMKPDCRRFP</sequence>
<reference evidence="1" key="1">
    <citation type="submission" date="2018-04" db="EMBL/GenBank/DDBJ databases">
        <title>Genomes of the Obligate Erwinia dacicola and Facultative Enterobacter sp. OLF Endosymbionts of the Olive Fruit fly, Bactrocera oleae.</title>
        <authorList>
            <person name="Estes A.M."/>
            <person name="Hearn D.J."/>
            <person name="Agarwal S."/>
            <person name="Pierson E.A."/>
            <person name="Dunning-Hotopp J.C."/>
        </authorList>
    </citation>
    <scope>NUCLEOTIDE SEQUENCE [LARGE SCALE GENOMIC DNA]</scope>
    <source>
        <strain evidence="1">Oroville</strain>
    </source>
</reference>
<feature type="non-terminal residue" evidence="1">
    <location>
        <position position="1"/>
    </location>
</feature>
<protein>
    <submittedName>
        <fullName evidence="1">Uncharacterized protein</fullName>
    </submittedName>
</protein>
<comment type="caution">
    <text evidence="1">The sequence shown here is derived from an EMBL/GenBank/DDBJ whole genome shotgun (WGS) entry which is preliminary data.</text>
</comment>
<accession>A0A328TP78</accession>
<proteinExistence type="predicted"/>
<organism evidence="1 2">
    <name type="scientific">Candidatus Erwinia dacicola</name>
    <dbReference type="NCBI Taxonomy" id="252393"/>
    <lineage>
        <taxon>Bacteria</taxon>
        <taxon>Pseudomonadati</taxon>
        <taxon>Pseudomonadota</taxon>
        <taxon>Gammaproteobacteria</taxon>
        <taxon>Enterobacterales</taxon>
        <taxon>Erwiniaceae</taxon>
        <taxon>Erwinia</taxon>
    </lineage>
</organism>
<dbReference type="Proteomes" id="UP000244334">
    <property type="component" value="Unassembled WGS sequence"/>
</dbReference>
<evidence type="ECO:0000313" key="2">
    <source>
        <dbReference type="Proteomes" id="UP000244334"/>
    </source>
</evidence>
<dbReference type="AlphaFoldDB" id="A0A328TP78"/>
<evidence type="ECO:0000313" key="1">
    <source>
        <dbReference type="EMBL" id="RAP69634.1"/>
    </source>
</evidence>
<gene>
    <name evidence="1" type="ORF">ACZ87_03575</name>
</gene>
<keyword evidence="2" id="KW-1185">Reference proteome</keyword>
<dbReference type="EMBL" id="LJAM02000662">
    <property type="protein sequence ID" value="RAP69634.1"/>
    <property type="molecule type" value="Genomic_DNA"/>
</dbReference>
<name>A0A328TP78_9GAMM</name>